<dbReference type="EMBL" id="CP060201">
    <property type="protein sequence ID" value="QNH78079.1"/>
    <property type="molecule type" value="Genomic_DNA"/>
</dbReference>
<feature type="domain" description="Glycosyltransferase 61 catalytic" evidence="5">
    <location>
        <begin position="199"/>
        <end position="387"/>
    </location>
</feature>
<feature type="transmembrane region" description="Helical" evidence="4">
    <location>
        <begin position="38"/>
        <end position="57"/>
    </location>
</feature>
<dbReference type="Pfam" id="PF04577">
    <property type="entry name" value="Glyco_transf_61"/>
    <property type="match status" value="1"/>
</dbReference>
<keyword evidence="4" id="KW-1133">Transmembrane helix</keyword>
<keyword evidence="1" id="KW-0328">Glycosyltransferase</keyword>
<accession>A0A7G7XDN4</accession>
<dbReference type="AlphaFoldDB" id="A0A7G7XDN4"/>
<evidence type="ECO:0000256" key="3">
    <source>
        <dbReference type="ARBA" id="ARBA00023180"/>
    </source>
</evidence>
<dbReference type="PANTHER" id="PTHR20961:SF150">
    <property type="entry name" value="GLYCOSYLTRANSFERASE FAMILY 61 PROTEIN"/>
    <property type="match status" value="1"/>
</dbReference>
<name>A0A7G7XDN4_9PSED</name>
<evidence type="ECO:0000259" key="5">
    <source>
        <dbReference type="Pfam" id="PF04577"/>
    </source>
</evidence>
<keyword evidence="3" id="KW-0325">Glycoprotein</keyword>
<evidence type="ECO:0000313" key="6">
    <source>
        <dbReference type="EMBL" id="QNH78079.1"/>
    </source>
</evidence>
<keyword evidence="4" id="KW-0812">Transmembrane</keyword>
<dbReference type="RefSeq" id="WP_179596772.1">
    <property type="nucleotide sequence ID" value="NZ_CP060201.1"/>
</dbReference>
<organism evidence="6 7">
    <name type="scientific">Pseudomonas protegens</name>
    <dbReference type="NCBI Taxonomy" id="380021"/>
    <lineage>
        <taxon>Bacteria</taxon>
        <taxon>Pseudomonadati</taxon>
        <taxon>Pseudomonadota</taxon>
        <taxon>Gammaproteobacteria</taxon>
        <taxon>Pseudomonadales</taxon>
        <taxon>Pseudomonadaceae</taxon>
        <taxon>Pseudomonas</taxon>
    </lineage>
</organism>
<keyword evidence="2 6" id="KW-0808">Transferase</keyword>
<dbReference type="Proteomes" id="UP000515277">
    <property type="component" value="Chromosome"/>
</dbReference>
<reference evidence="7" key="1">
    <citation type="journal article" date="2020" name="Microbiol. Resour. Announc.">
        <title>Complete genome sequences of four natural Pseudomonas isolates that catabolize a wide range of aromatic compounds relevant to lignin valorization.</title>
        <authorList>
            <person name="Hatmaker E.A."/>
            <person name="Presley G."/>
            <person name="Cannon O."/>
            <person name="Guss A.M."/>
            <person name="Elkins J.G."/>
        </authorList>
    </citation>
    <scope>NUCLEOTIDE SEQUENCE [LARGE SCALE GENOMIC DNA]</scope>
    <source>
        <strain evidence="7">H1F5C</strain>
    </source>
</reference>
<dbReference type="GO" id="GO:0016757">
    <property type="term" value="F:glycosyltransferase activity"/>
    <property type="evidence" value="ECO:0007669"/>
    <property type="project" value="UniProtKB-KW"/>
</dbReference>
<dbReference type="PANTHER" id="PTHR20961">
    <property type="entry name" value="GLYCOSYLTRANSFERASE"/>
    <property type="match status" value="1"/>
</dbReference>
<dbReference type="InterPro" id="IPR049625">
    <property type="entry name" value="Glyco_transf_61_cat"/>
</dbReference>
<proteinExistence type="predicted"/>
<evidence type="ECO:0000256" key="1">
    <source>
        <dbReference type="ARBA" id="ARBA00022676"/>
    </source>
</evidence>
<evidence type="ECO:0000256" key="4">
    <source>
        <dbReference type="SAM" id="Phobius"/>
    </source>
</evidence>
<gene>
    <name evidence="6" type="ORF">GGI48_02465</name>
</gene>
<keyword evidence="4" id="KW-0472">Membrane</keyword>
<evidence type="ECO:0000313" key="7">
    <source>
        <dbReference type="Proteomes" id="UP000515277"/>
    </source>
</evidence>
<dbReference type="InterPro" id="IPR007657">
    <property type="entry name" value="Glycosyltransferase_61"/>
</dbReference>
<sequence>MHSKERAQAEVKDGVRSFLLNRTLLGFIYYKFLKRSSVVRGLIIAGWGVVFPVWMVLLSRFSSKVLKLRILSLSSSAQKVIEVVAQERVNVPVASVFPRRLAFECVLPHESYIFPSIYLAELEDHLVRGGSNFLIGQGTLVCHDLFCTLRDYTSEEAHGRMVISPVKKTSYVFRNLGDDYGLEALAEAAVFTDAVSQNYAHFLTEVLPRIYIFIKNAPSHLPLIVDANLHANLLSAIHLLVGGGREIIPLTKGHEVQVGKLHVVSVCGYVPYERRPRTSGLKGHSQGQFSPTALISMRSSIRSALNLPEKPSADRKIFIRRNSGYRNIVNAQEIEVTLVALGFEVVEPEKLSFSEQVELFSSASIVVGATGAAFANLVFCNPGTRLVIMIAHLSNTSYYYWQNMASACGNQVCYVLGEIEKTSYRSIHSDFYIEIEDVLLAIKGHDDAMSEGQDEAVQL</sequence>
<evidence type="ECO:0000256" key="2">
    <source>
        <dbReference type="ARBA" id="ARBA00022679"/>
    </source>
</evidence>
<protein>
    <submittedName>
        <fullName evidence="6">Glycosyltransferase family 61 protein</fullName>
    </submittedName>
</protein>